<dbReference type="RefSeq" id="WP_191688951.1">
    <property type="nucleotide sequence ID" value="NZ_JACSQY010000003.1"/>
</dbReference>
<accession>A0ABR8PHY7</accession>
<evidence type="ECO:0000313" key="3">
    <source>
        <dbReference type="Proteomes" id="UP000659496"/>
    </source>
</evidence>
<dbReference type="InterPro" id="IPR018961">
    <property type="entry name" value="DnaJ_homolog_subfam-C_membr-28"/>
</dbReference>
<proteinExistence type="predicted"/>
<dbReference type="InterPro" id="IPR052573">
    <property type="entry name" value="DnaJ_C_subfamily_28"/>
</dbReference>
<reference evidence="2 3" key="1">
    <citation type="submission" date="2020-08" db="EMBL/GenBank/DDBJ databases">
        <title>A Genomic Blueprint of the Chicken Gut Microbiome.</title>
        <authorList>
            <person name="Gilroy R."/>
            <person name="Ravi A."/>
            <person name="Getino M."/>
            <person name="Pursley I."/>
            <person name="Horton D.L."/>
            <person name="Alikhan N.-F."/>
            <person name="Baker D."/>
            <person name="Gharbi K."/>
            <person name="Hall N."/>
            <person name="Watson M."/>
            <person name="Adriaenssens E.M."/>
            <person name="Foster-Nyarko E."/>
            <person name="Jarju S."/>
            <person name="Secka A."/>
            <person name="Antonio M."/>
            <person name="Oren A."/>
            <person name="Chaudhuri R."/>
            <person name="La Ragione R.M."/>
            <person name="Hildebrand F."/>
            <person name="Pallen M.J."/>
        </authorList>
    </citation>
    <scope>NUCLEOTIDE SEQUENCE [LARGE SCALE GENOMIC DNA]</scope>
    <source>
        <strain evidence="2 3">Sa3CUA8</strain>
    </source>
</reference>
<organism evidence="2 3">
    <name type="scientific">Sporosarcina gallistercoris</name>
    <dbReference type="NCBI Taxonomy" id="2762245"/>
    <lineage>
        <taxon>Bacteria</taxon>
        <taxon>Bacillati</taxon>
        <taxon>Bacillota</taxon>
        <taxon>Bacilli</taxon>
        <taxon>Bacillales</taxon>
        <taxon>Caryophanaceae</taxon>
        <taxon>Sporosarcina</taxon>
    </lineage>
</organism>
<gene>
    <name evidence="2" type="ORF">H9659_05580</name>
</gene>
<evidence type="ECO:0000313" key="2">
    <source>
        <dbReference type="EMBL" id="MBD7907792.1"/>
    </source>
</evidence>
<dbReference type="PANTHER" id="PTHR39158:SF1">
    <property type="entry name" value="DNAJ HOMOLOG SUBFAMILY C MEMBER 28"/>
    <property type="match status" value="1"/>
</dbReference>
<comment type="caution">
    <text evidence="2">The sequence shown here is derived from an EMBL/GenBank/DDBJ whole genome shotgun (WGS) entry which is preliminary data.</text>
</comment>
<sequence length="132" mass="15174">MKESHFQEPYNDLMGDIIKKHAEEGGMDNLPGKGKPLSQDYFSGDTLQHFQRIAKDAGYKPHWLNLQQEIREDVLLLADCYEADITVDLEERLEEINKKVTKYNRSCPRPMQKGPVSLETIKNVLAKRGESL</sequence>
<feature type="domain" description="DnaJ homologue subfamily C member 28 conserved" evidence="1">
    <location>
        <begin position="16"/>
        <end position="76"/>
    </location>
</feature>
<dbReference type="Pfam" id="PF09350">
    <property type="entry name" value="DJC28_CD"/>
    <property type="match status" value="1"/>
</dbReference>
<dbReference type="EMBL" id="JACSQY010000003">
    <property type="protein sequence ID" value="MBD7907792.1"/>
    <property type="molecule type" value="Genomic_DNA"/>
</dbReference>
<evidence type="ECO:0000259" key="1">
    <source>
        <dbReference type="Pfam" id="PF09350"/>
    </source>
</evidence>
<name>A0ABR8PHY7_9BACL</name>
<dbReference type="PANTHER" id="PTHR39158">
    <property type="entry name" value="OS08G0560600 PROTEIN"/>
    <property type="match status" value="1"/>
</dbReference>
<protein>
    <submittedName>
        <fullName evidence="2">DUF1992 domain-containing protein</fullName>
    </submittedName>
</protein>
<keyword evidence="3" id="KW-1185">Reference proteome</keyword>
<dbReference type="Proteomes" id="UP000659496">
    <property type="component" value="Unassembled WGS sequence"/>
</dbReference>